<accession>A0A2T0MU74</accession>
<protein>
    <submittedName>
        <fullName evidence="1">Uncharacterized protein</fullName>
    </submittedName>
</protein>
<dbReference type="AlphaFoldDB" id="A0A2T0MU74"/>
<keyword evidence="2" id="KW-1185">Reference proteome</keyword>
<dbReference type="EMBL" id="PVNG01000013">
    <property type="protein sequence ID" value="PRX62251.1"/>
    <property type="molecule type" value="Genomic_DNA"/>
</dbReference>
<organism evidence="1 2">
    <name type="scientific">Nonomuraea fuscirosea</name>
    <dbReference type="NCBI Taxonomy" id="1291556"/>
    <lineage>
        <taxon>Bacteria</taxon>
        <taxon>Bacillati</taxon>
        <taxon>Actinomycetota</taxon>
        <taxon>Actinomycetes</taxon>
        <taxon>Streptosporangiales</taxon>
        <taxon>Streptosporangiaceae</taxon>
        <taxon>Nonomuraea</taxon>
    </lineage>
</organism>
<gene>
    <name evidence="1" type="ORF">B0I32_113205</name>
</gene>
<evidence type="ECO:0000313" key="2">
    <source>
        <dbReference type="Proteomes" id="UP000238312"/>
    </source>
</evidence>
<sequence length="250" mass="27291">MCREPIPAECTSLGPVPAEPAAPEPASVKAPCCEPIPAEIPPRQAIPAELPLIEPAVAPVDGEVAPISADADAPVFRAAVPRTPASRSDTPRPTGTVVVLRVVGWSAVTESPPPPCVPWSGSLARACARCMSPWGRATPGMRSRPLVPRVPCRPRQAARMRAMAALHRMALGGSGSRVTPRRRDASFRVCYRSAWKGPRRRRRVPCMKRQGPRTRRCGSGRRRCGRWRGWCGQRRRWRGPRRGVSAVRMS</sequence>
<evidence type="ECO:0000313" key="1">
    <source>
        <dbReference type="EMBL" id="PRX62251.1"/>
    </source>
</evidence>
<reference evidence="1 2" key="1">
    <citation type="submission" date="2018-03" db="EMBL/GenBank/DDBJ databases">
        <title>Genomic Encyclopedia of Type Strains, Phase III (KMG-III): the genomes of soil and plant-associated and newly described type strains.</title>
        <authorList>
            <person name="Whitman W."/>
        </authorList>
    </citation>
    <scope>NUCLEOTIDE SEQUENCE [LARGE SCALE GENOMIC DNA]</scope>
    <source>
        <strain evidence="1 2">CGMCC 4.7104</strain>
    </source>
</reference>
<name>A0A2T0MU74_9ACTN</name>
<comment type="caution">
    <text evidence="1">The sequence shown here is derived from an EMBL/GenBank/DDBJ whole genome shotgun (WGS) entry which is preliminary data.</text>
</comment>
<dbReference type="Proteomes" id="UP000238312">
    <property type="component" value="Unassembled WGS sequence"/>
</dbReference>
<proteinExistence type="predicted"/>